<protein>
    <submittedName>
        <fullName evidence="1">Uncharacterized protein</fullName>
    </submittedName>
</protein>
<proteinExistence type="predicted"/>
<keyword evidence="2" id="KW-1185">Reference proteome</keyword>
<sequence length="43" mass="4971">MVMGTKAIMQLADEQDLAVMLIEDNFGELKIHQSKEFKKFITQ</sequence>
<gene>
    <name evidence="1" type="ORF">GCM10025855_17340</name>
</gene>
<evidence type="ECO:0000313" key="2">
    <source>
        <dbReference type="Proteomes" id="UP001157046"/>
    </source>
</evidence>
<organism evidence="1 2">
    <name type="scientific">Shewanella glacialipiscicola</name>
    <dbReference type="NCBI Taxonomy" id="614069"/>
    <lineage>
        <taxon>Bacteria</taxon>
        <taxon>Pseudomonadati</taxon>
        <taxon>Pseudomonadota</taxon>
        <taxon>Gammaproteobacteria</taxon>
        <taxon>Alteromonadales</taxon>
        <taxon>Shewanellaceae</taxon>
        <taxon>Shewanella</taxon>
    </lineage>
</organism>
<evidence type="ECO:0000313" key="1">
    <source>
        <dbReference type="EMBL" id="GMA82201.1"/>
    </source>
</evidence>
<reference evidence="2" key="1">
    <citation type="journal article" date="2019" name="Int. J. Syst. Evol. Microbiol.">
        <title>The Global Catalogue of Microorganisms (GCM) 10K type strain sequencing project: providing services to taxonomists for standard genome sequencing and annotation.</title>
        <authorList>
            <consortium name="The Broad Institute Genomics Platform"/>
            <consortium name="The Broad Institute Genome Sequencing Center for Infectious Disease"/>
            <person name="Wu L."/>
            <person name="Ma J."/>
        </authorList>
    </citation>
    <scope>NUCLEOTIDE SEQUENCE [LARGE SCALE GENOMIC DNA]</scope>
    <source>
        <strain evidence="2">NBRC 102030</strain>
    </source>
</reference>
<dbReference type="RefSeq" id="WP_284306863.1">
    <property type="nucleotide sequence ID" value="NZ_BSUY01000001.1"/>
</dbReference>
<accession>A0ABQ6J3W2</accession>
<comment type="caution">
    <text evidence="1">The sequence shown here is derived from an EMBL/GenBank/DDBJ whole genome shotgun (WGS) entry which is preliminary data.</text>
</comment>
<name>A0ABQ6J3W2_9GAMM</name>
<dbReference type="EMBL" id="BSUY01000001">
    <property type="protein sequence ID" value="GMA82201.1"/>
    <property type="molecule type" value="Genomic_DNA"/>
</dbReference>
<dbReference type="Proteomes" id="UP001157046">
    <property type="component" value="Unassembled WGS sequence"/>
</dbReference>